<dbReference type="Gene3D" id="3.40.50.2300">
    <property type="match status" value="1"/>
</dbReference>
<accession>A0A1D1W0K6</accession>
<gene>
    <name evidence="1" type="primary">RvY_16200-1</name>
    <name evidence="1" type="synonym">RvY_16200.1</name>
    <name evidence="1" type="ORF">RvY_16200</name>
</gene>
<dbReference type="EMBL" id="BDGG01000013">
    <property type="protein sequence ID" value="GAV06173.1"/>
    <property type="molecule type" value="Genomic_DNA"/>
</dbReference>
<reference evidence="1 2" key="1">
    <citation type="journal article" date="2016" name="Nat. Commun.">
        <title>Extremotolerant tardigrade genome and improved radiotolerance of human cultured cells by tardigrade-unique protein.</title>
        <authorList>
            <person name="Hashimoto T."/>
            <person name="Horikawa D.D."/>
            <person name="Saito Y."/>
            <person name="Kuwahara H."/>
            <person name="Kozuka-Hata H."/>
            <person name="Shin-I T."/>
            <person name="Minakuchi Y."/>
            <person name="Ohishi K."/>
            <person name="Motoyama A."/>
            <person name="Aizu T."/>
            <person name="Enomoto A."/>
            <person name="Kondo K."/>
            <person name="Tanaka S."/>
            <person name="Hara Y."/>
            <person name="Koshikawa S."/>
            <person name="Sagara H."/>
            <person name="Miura T."/>
            <person name="Yokobori S."/>
            <person name="Miyagawa K."/>
            <person name="Suzuki Y."/>
            <person name="Kubo T."/>
            <person name="Oyama M."/>
            <person name="Kohara Y."/>
            <person name="Fujiyama A."/>
            <person name="Arakawa K."/>
            <person name="Katayama T."/>
            <person name="Toyoda A."/>
            <person name="Kunieda T."/>
        </authorList>
    </citation>
    <scope>NUCLEOTIDE SEQUENCE [LARGE SCALE GENOMIC DNA]</scope>
    <source>
        <strain evidence="1 2">YOKOZUNA-1</strain>
    </source>
</reference>
<proteinExistence type="predicted"/>
<keyword evidence="2" id="KW-1185">Reference proteome</keyword>
<dbReference type="Proteomes" id="UP000186922">
    <property type="component" value="Unassembled WGS sequence"/>
</dbReference>
<comment type="caution">
    <text evidence="1">The sequence shown here is derived from an EMBL/GenBank/DDBJ whole genome shotgun (WGS) entry which is preliminary data.</text>
</comment>
<evidence type="ECO:0000313" key="2">
    <source>
        <dbReference type="Proteomes" id="UP000186922"/>
    </source>
</evidence>
<evidence type="ECO:0000313" key="1">
    <source>
        <dbReference type="EMBL" id="GAV06173.1"/>
    </source>
</evidence>
<dbReference type="SUPFAM" id="SSF53822">
    <property type="entry name" value="Periplasmic binding protein-like I"/>
    <property type="match status" value="1"/>
</dbReference>
<dbReference type="AlphaFoldDB" id="A0A1D1W0K6"/>
<sequence>MDLVPPEPYPGPPRKVVLLGLPLNGTSDPADLTAVYPAIKAAINRVSDVLDYVPDFNYTRSTCSVRQALGATHELVVKYYQLGLPVVFLGTTCTEDYIASSSLFSYFGMGAPITPGCHYTSALYNGLRISYNQDTIFSVFSQLCLKFGWININVITDTADSTDQFKWTKLSKGNSKWEIAVVTAQTARMVIAKAFTA</sequence>
<name>A0A1D1W0K6_RAMVA</name>
<protein>
    <submittedName>
        <fullName evidence="1">Uncharacterized protein</fullName>
    </submittedName>
</protein>
<dbReference type="InterPro" id="IPR028082">
    <property type="entry name" value="Peripla_BP_I"/>
</dbReference>
<organism evidence="1 2">
    <name type="scientific">Ramazzottius varieornatus</name>
    <name type="common">Water bear</name>
    <name type="synonym">Tardigrade</name>
    <dbReference type="NCBI Taxonomy" id="947166"/>
    <lineage>
        <taxon>Eukaryota</taxon>
        <taxon>Metazoa</taxon>
        <taxon>Ecdysozoa</taxon>
        <taxon>Tardigrada</taxon>
        <taxon>Eutardigrada</taxon>
        <taxon>Parachela</taxon>
        <taxon>Hypsibioidea</taxon>
        <taxon>Ramazzottiidae</taxon>
        <taxon>Ramazzottius</taxon>
    </lineage>
</organism>